<dbReference type="SUPFAM" id="SSF57701">
    <property type="entry name" value="Zn2/Cys6 DNA-binding domain"/>
    <property type="match status" value="1"/>
</dbReference>
<dbReference type="GO" id="GO:0008270">
    <property type="term" value="F:zinc ion binding"/>
    <property type="evidence" value="ECO:0007669"/>
    <property type="project" value="InterPro"/>
</dbReference>
<evidence type="ECO:0000259" key="2">
    <source>
        <dbReference type="PROSITE" id="PS50048"/>
    </source>
</evidence>
<dbReference type="PROSITE" id="PS00463">
    <property type="entry name" value="ZN2_CY6_FUNGAL_1"/>
    <property type="match status" value="1"/>
</dbReference>
<dbReference type="PROSITE" id="PS50048">
    <property type="entry name" value="ZN2_CY6_FUNGAL_2"/>
    <property type="match status" value="1"/>
</dbReference>
<evidence type="ECO:0000313" key="3">
    <source>
        <dbReference type="EMBL" id="KAF0983184.1"/>
    </source>
</evidence>
<dbReference type="OMA" id="ENTWRFI"/>
<dbReference type="GO" id="GO:0000981">
    <property type="term" value="F:DNA-binding transcription factor activity, RNA polymerase II-specific"/>
    <property type="evidence" value="ECO:0007669"/>
    <property type="project" value="InterPro"/>
</dbReference>
<dbReference type="VEuPathDB" id="AmoebaDB:NfTy_017520"/>
<sequence>MQQQQPRHNQQHPDQQATNTTSSSPSVFNFGTAHFQHDHSGERNAITTNENTASTLNPPNDLSSWMMSLGMAPMMFLQQQPSQHEEGTTTTTSGFTSPFSISSAFESLQNGLVDLASKPKQQQMVQQMQTDHDVSPQTQEQNDSGSDHNGSNEGHELPGGDFHSIACVNCRRLHRKCDKKLPSCSECIDKVKECYYRTPKKKGRTKGSKNKPKDSQTTRQNDSSETSPEQQISSSAHSETISTSPSGKTKLSFIRKSTHPYMEINQSLLDGVVKRRTLDMFFDKMNGAGCSILSKEKVEKLALEYLAHPEDESPYDNVNYKTQSMRNGVRCLLYSMQALYEQQMGFRETSQLAYREARKSLGFSFDELDNFYIKVSYSLLASYLAGEGDDAIAKFYLNALKYAIENTSNNYMSHEGVQNANEEEEMSALIALMEKNSLGCRYTDVHDLKIWDGFDVLYRLKTRKQTPYELDKLLQKGVTPDDVPMLLKLISLLNNVIEGYAHSHSYSSSQIQFTFLMKDIICFGAEIVVYLSIGIDEGETIENLANKIILLTEREPFAYLPVAMTHFVSLGAYIHGKMFPKIESIITAKMNQGRAFHAIMNDDYERQYFEIVHKGLRAMNSMATRFKRVTKYYGNIINQLKKIQQWKVRMENESYQAILEKRPPPTFSSFSSPKSSSSETNSYIQQLQPSSSSPQQQLFPRSALLSSFSENTWRFIPQSSTSTATQQQKQHTNHHPSQQQMQQAQFMKQFHPPLLLSKTASTPSSSTIGVPQRSPSVMSSSLATTSSNFYNPHAVSSSQPVMLRPQNLPQTPVKTSNQQEETSTLDEWLSILGDPSEDDILGSLFGEIHQTLQNNF</sequence>
<organism evidence="3 4">
    <name type="scientific">Naegleria fowleri</name>
    <name type="common">Brain eating amoeba</name>
    <dbReference type="NCBI Taxonomy" id="5763"/>
    <lineage>
        <taxon>Eukaryota</taxon>
        <taxon>Discoba</taxon>
        <taxon>Heterolobosea</taxon>
        <taxon>Tetramitia</taxon>
        <taxon>Eutetramitia</taxon>
        <taxon>Vahlkampfiidae</taxon>
        <taxon>Naegleria</taxon>
    </lineage>
</organism>
<feature type="compositionally biased region" description="Low complexity" evidence="1">
    <location>
        <begin position="1"/>
        <end position="16"/>
    </location>
</feature>
<dbReference type="AlphaFoldDB" id="A0A6A5C9H8"/>
<dbReference type="InterPro" id="IPR001138">
    <property type="entry name" value="Zn2Cys6_DnaBD"/>
</dbReference>
<dbReference type="Proteomes" id="UP000444721">
    <property type="component" value="Unassembled WGS sequence"/>
</dbReference>
<dbReference type="VEuPathDB" id="AmoebaDB:NF0115080"/>
<feature type="compositionally biased region" description="Low complexity" evidence="1">
    <location>
        <begin position="232"/>
        <end position="246"/>
    </location>
</feature>
<feature type="compositionally biased region" description="Polar residues" evidence="1">
    <location>
        <begin position="217"/>
        <end position="231"/>
    </location>
</feature>
<feature type="region of interest" description="Disordered" evidence="1">
    <location>
        <begin position="719"/>
        <end position="744"/>
    </location>
</feature>
<dbReference type="Pfam" id="PF00172">
    <property type="entry name" value="Zn_clus"/>
    <property type="match status" value="1"/>
</dbReference>
<dbReference type="GeneID" id="68118377"/>
<feature type="compositionally biased region" description="Polar residues" evidence="1">
    <location>
        <begin position="758"/>
        <end position="769"/>
    </location>
</feature>
<feature type="region of interest" description="Disordered" evidence="1">
    <location>
        <begin position="756"/>
        <end position="822"/>
    </location>
</feature>
<feature type="compositionally biased region" description="Basic residues" evidence="1">
    <location>
        <begin position="200"/>
        <end position="210"/>
    </location>
</feature>
<dbReference type="CDD" id="cd00067">
    <property type="entry name" value="GAL4"/>
    <property type="match status" value="1"/>
</dbReference>
<feature type="compositionally biased region" description="Polar residues" evidence="1">
    <location>
        <begin position="135"/>
        <end position="152"/>
    </location>
</feature>
<comment type="caution">
    <text evidence="3">The sequence shown here is derived from an EMBL/GenBank/DDBJ whole genome shotgun (WGS) entry which is preliminary data.</text>
</comment>
<dbReference type="VEuPathDB" id="AmoebaDB:FDP41_011162"/>
<dbReference type="RefSeq" id="XP_044567897.1">
    <property type="nucleotide sequence ID" value="XM_044701541.1"/>
</dbReference>
<reference evidence="3 4" key="1">
    <citation type="journal article" date="2019" name="Sci. Rep.">
        <title>Nanopore sequencing improves the draft genome of the human pathogenic amoeba Naegleria fowleri.</title>
        <authorList>
            <person name="Liechti N."/>
            <person name="Schurch N."/>
            <person name="Bruggmann R."/>
            <person name="Wittwer M."/>
        </authorList>
    </citation>
    <scope>NUCLEOTIDE SEQUENCE [LARGE SCALE GENOMIC DNA]</scope>
    <source>
        <strain evidence="3 4">ATCC 30894</strain>
    </source>
</reference>
<name>A0A6A5C9H8_NAEFO</name>
<feature type="domain" description="Zn(2)-C6 fungal-type" evidence="2">
    <location>
        <begin position="166"/>
        <end position="196"/>
    </location>
</feature>
<feature type="region of interest" description="Disordered" evidence="1">
    <location>
        <begin position="662"/>
        <end position="699"/>
    </location>
</feature>
<evidence type="ECO:0000256" key="1">
    <source>
        <dbReference type="SAM" id="MobiDB-lite"/>
    </source>
</evidence>
<feature type="compositionally biased region" description="Low complexity" evidence="1">
    <location>
        <begin position="719"/>
        <end position="730"/>
    </location>
</feature>
<evidence type="ECO:0000313" key="4">
    <source>
        <dbReference type="Proteomes" id="UP000444721"/>
    </source>
</evidence>
<protein>
    <recommendedName>
        <fullName evidence="2">Zn(2)-C6 fungal-type domain-containing protein</fullName>
    </recommendedName>
</protein>
<gene>
    <name evidence="3" type="ORF">FDP41_011162</name>
</gene>
<proteinExistence type="predicted"/>
<keyword evidence="4" id="KW-1185">Reference proteome</keyword>
<dbReference type="Gene3D" id="4.10.240.10">
    <property type="entry name" value="Zn(2)-C6 fungal-type DNA-binding domain"/>
    <property type="match status" value="1"/>
</dbReference>
<feature type="compositionally biased region" description="Low complexity" evidence="1">
    <location>
        <begin position="685"/>
        <end position="698"/>
    </location>
</feature>
<feature type="region of interest" description="Disordered" evidence="1">
    <location>
        <begin position="200"/>
        <end position="249"/>
    </location>
</feature>
<feature type="compositionally biased region" description="Polar residues" evidence="1">
    <location>
        <begin position="788"/>
        <end position="800"/>
    </location>
</feature>
<dbReference type="InterPro" id="IPR036864">
    <property type="entry name" value="Zn2-C6_fun-type_DNA-bd_sf"/>
</dbReference>
<feature type="compositionally biased region" description="Polar residues" evidence="1">
    <location>
        <begin position="807"/>
        <end position="822"/>
    </location>
</feature>
<dbReference type="EMBL" id="VFQX01000007">
    <property type="protein sequence ID" value="KAF0983184.1"/>
    <property type="molecule type" value="Genomic_DNA"/>
</dbReference>
<accession>A0A6A5C9H8</accession>
<feature type="region of interest" description="Disordered" evidence="1">
    <location>
        <begin position="119"/>
        <end position="160"/>
    </location>
</feature>
<feature type="region of interest" description="Disordered" evidence="1">
    <location>
        <begin position="1"/>
        <end position="33"/>
    </location>
</feature>
<feature type="compositionally biased region" description="Low complexity" evidence="1">
    <location>
        <begin position="667"/>
        <end position="678"/>
    </location>
</feature>
<feature type="compositionally biased region" description="Low complexity" evidence="1">
    <location>
        <begin position="774"/>
        <end position="787"/>
    </location>
</feature>
<dbReference type="OrthoDB" id="10067394at2759"/>
<feature type="compositionally biased region" description="Polar residues" evidence="1">
    <location>
        <begin position="17"/>
        <end position="29"/>
    </location>
</feature>